<protein>
    <recommendedName>
        <fullName evidence="7">Pyroglutamyl-peptidase I</fullName>
    </recommendedName>
</protein>
<comment type="similarity">
    <text evidence="1">Belongs to the peptidase C15 family.</text>
</comment>
<dbReference type="Proteomes" id="UP001369815">
    <property type="component" value="Unassembled WGS sequence"/>
</dbReference>
<sequence length="242" mass="27971">MGSLDSTKDELTVLVTGFGPFKEQYPVNPAWEITASLPDYLPPDRVKDPARQAPSALPPVRILKHGPVRVNYQVVRDLVPTLWDNPERKVDYVIHIGMAGPQHVYSIERRGHRDEYDKQDVDGQLLGDEQRHKLEGDKWIWHDVPEELTTDLEIGRIYKRWVERSPDNLRLQISDDAGHYLCDFIYFSSLAHLYKQERLKKVIFFHVPLHSDPESLSRGKELALQLIKSVCEVGLQQEHAYS</sequence>
<proteinExistence type="inferred from homology"/>
<dbReference type="PANTHER" id="PTHR23402">
    <property type="entry name" value="PROTEASE FAMILY C15 PYROGLUTAMYL-PEPTIDASE I-RELATED"/>
    <property type="match status" value="1"/>
</dbReference>
<keyword evidence="2" id="KW-0645">Protease</keyword>
<dbReference type="PANTHER" id="PTHR23402:SF1">
    <property type="entry name" value="PYROGLUTAMYL-PEPTIDASE I"/>
    <property type="match status" value="1"/>
</dbReference>
<evidence type="ECO:0000313" key="6">
    <source>
        <dbReference type="Proteomes" id="UP001369815"/>
    </source>
</evidence>
<dbReference type="Gene3D" id="3.40.630.20">
    <property type="entry name" value="Peptidase C15, pyroglutamyl peptidase I-like"/>
    <property type="match status" value="1"/>
</dbReference>
<comment type="caution">
    <text evidence="5">The sequence shown here is derived from an EMBL/GenBank/DDBJ whole genome shotgun (WGS) entry which is preliminary data.</text>
</comment>
<gene>
    <name evidence="5" type="ORF">Daesc_000949</name>
</gene>
<dbReference type="GO" id="GO:0006508">
    <property type="term" value="P:proteolysis"/>
    <property type="evidence" value="ECO:0007669"/>
    <property type="project" value="UniProtKB-KW"/>
</dbReference>
<evidence type="ECO:0000256" key="3">
    <source>
        <dbReference type="ARBA" id="ARBA00022801"/>
    </source>
</evidence>
<evidence type="ECO:0000256" key="2">
    <source>
        <dbReference type="ARBA" id="ARBA00022670"/>
    </source>
</evidence>
<dbReference type="InterPro" id="IPR016125">
    <property type="entry name" value="Peptidase_C15-like"/>
</dbReference>
<organism evidence="5 6">
    <name type="scientific">Daldinia eschscholtzii</name>
    <dbReference type="NCBI Taxonomy" id="292717"/>
    <lineage>
        <taxon>Eukaryota</taxon>
        <taxon>Fungi</taxon>
        <taxon>Dikarya</taxon>
        <taxon>Ascomycota</taxon>
        <taxon>Pezizomycotina</taxon>
        <taxon>Sordariomycetes</taxon>
        <taxon>Xylariomycetidae</taxon>
        <taxon>Xylariales</taxon>
        <taxon>Hypoxylaceae</taxon>
        <taxon>Daldinia</taxon>
    </lineage>
</organism>
<dbReference type="Pfam" id="PF01470">
    <property type="entry name" value="Peptidase_C15"/>
    <property type="match status" value="1"/>
</dbReference>
<accession>A0AAX6N083</accession>
<name>A0AAX6N083_9PEZI</name>
<reference evidence="5 6" key="1">
    <citation type="journal article" date="2024" name="Front Chem Biol">
        <title>Unveiling the potential of Daldinia eschscholtzii MFLUCC 19-0629 through bioactivity and bioinformatics studies for enhanced sustainable agriculture production.</title>
        <authorList>
            <person name="Brooks S."/>
            <person name="Weaver J.A."/>
            <person name="Klomchit A."/>
            <person name="Alharthi S.A."/>
            <person name="Onlamun T."/>
            <person name="Nurani R."/>
            <person name="Vong T.K."/>
            <person name="Alberti F."/>
            <person name="Greco C."/>
        </authorList>
    </citation>
    <scope>NUCLEOTIDE SEQUENCE [LARGE SCALE GENOMIC DNA]</scope>
    <source>
        <strain evidence="5">MFLUCC 19-0629</strain>
    </source>
</reference>
<dbReference type="EMBL" id="JBANMG010000001">
    <property type="protein sequence ID" value="KAK6958154.1"/>
    <property type="molecule type" value="Genomic_DNA"/>
</dbReference>
<dbReference type="GO" id="GO:0008234">
    <property type="term" value="F:cysteine-type peptidase activity"/>
    <property type="evidence" value="ECO:0007669"/>
    <property type="project" value="UniProtKB-KW"/>
</dbReference>
<keyword evidence="4" id="KW-0788">Thiol protease</keyword>
<evidence type="ECO:0000256" key="1">
    <source>
        <dbReference type="ARBA" id="ARBA00006641"/>
    </source>
</evidence>
<evidence type="ECO:0000256" key="4">
    <source>
        <dbReference type="ARBA" id="ARBA00022807"/>
    </source>
</evidence>
<keyword evidence="6" id="KW-1185">Reference proteome</keyword>
<evidence type="ECO:0000313" key="5">
    <source>
        <dbReference type="EMBL" id="KAK6958154.1"/>
    </source>
</evidence>
<dbReference type="AlphaFoldDB" id="A0AAX6N083"/>
<dbReference type="SUPFAM" id="SSF53182">
    <property type="entry name" value="Pyrrolidone carboxyl peptidase (pyroglutamate aminopeptidase)"/>
    <property type="match status" value="1"/>
</dbReference>
<evidence type="ECO:0008006" key="7">
    <source>
        <dbReference type="Google" id="ProtNLM"/>
    </source>
</evidence>
<dbReference type="InterPro" id="IPR036440">
    <property type="entry name" value="Peptidase_C15-like_sf"/>
</dbReference>
<keyword evidence="3" id="KW-0378">Hydrolase</keyword>